<protein>
    <submittedName>
        <fullName evidence="2">Uncharacterized protein</fullName>
    </submittedName>
</protein>
<organism evidence="2 3">
    <name type="scientific">Glonium stellatum</name>
    <dbReference type="NCBI Taxonomy" id="574774"/>
    <lineage>
        <taxon>Eukaryota</taxon>
        <taxon>Fungi</taxon>
        <taxon>Dikarya</taxon>
        <taxon>Ascomycota</taxon>
        <taxon>Pezizomycotina</taxon>
        <taxon>Dothideomycetes</taxon>
        <taxon>Pleosporomycetidae</taxon>
        <taxon>Gloniales</taxon>
        <taxon>Gloniaceae</taxon>
        <taxon>Glonium</taxon>
    </lineage>
</organism>
<evidence type="ECO:0000313" key="3">
    <source>
        <dbReference type="Proteomes" id="UP000250140"/>
    </source>
</evidence>
<feature type="compositionally biased region" description="Polar residues" evidence="1">
    <location>
        <begin position="12"/>
        <end position="30"/>
    </location>
</feature>
<dbReference type="OrthoDB" id="3547690at2759"/>
<keyword evidence="3" id="KW-1185">Reference proteome</keyword>
<dbReference type="Proteomes" id="UP000250140">
    <property type="component" value="Unassembled WGS sequence"/>
</dbReference>
<gene>
    <name evidence="2" type="ORF">AOQ84DRAFT_78219</name>
</gene>
<dbReference type="AlphaFoldDB" id="A0A8E2JR60"/>
<reference evidence="2 3" key="1">
    <citation type="journal article" date="2016" name="Nat. Commun.">
        <title>Ectomycorrhizal ecology is imprinted in the genome of the dominant symbiotic fungus Cenococcum geophilum.</title>
        <authorList>
            <consortium name="DOE Joint Genome Institute"/>
            <person name="Peter M."/>
            <person name="Kohler A."/>
            <person name="Ohm R.A."/>
            <person name="Kuo A."/>
            <person name="Krutzmann J."/>
            <person name="Morin E."/>
            <person name="Arend M."/>
            <person name="Barry K.W."/>
            <person name="Binder M."/>
            <person name="Choi C."/>
            <person name="Clum A."/>
            <person name="Copeland A."/>
            <person name="Grisel N."/>
            <person name="Haridas S."/>
            <person name="Kipfer T."/>
            <person name="LaButti K."/>
            <person name="Lindquist E."/>
            <person name="Lipzen A."/>
            <person name="Maire R."/>
            <person name="Meier B."/>
            <person name="Mihaltcheva S."/>
            <person name="Molinier V."/>
            <person name="Murat C."/>
            <person name="Poggeler S."/>
            <person name="Quandt C.A."/>
            <person name="Sperisen C."/>
            <person name="Tritt A."/>
            <person name="Tisserant E."/>
            <person name="Crous P.W."/>
            <person name="Henrissat B."/>
            <person name="Nehls U."/>
            <person name="Egli S."/>
            <person name="Spatafora J.W."/>
            <person name="Grigoriev I.V."/>
            <person name="Martin F.M."/>
        </authorList>
    </citation>
    <scope>NUCLEOTIDE SEQUENCE [LARGE SCALE GENOMIC DNA]</scope>
    <source>
        <strain evidence="2 3">CBS 207.34</strain>
    </source>
</reference>
<proteinExistence type="predicted"/>
<evidence type="ECO:0000313" key="2">
    <source>
        <dbReference type="EMBL" id="OCL06392.1"/>
    </source>
</evidence>
<feature type="region of interest" description="Disordered" evidence="1">
    <location>
        <begin position="1"/>
        <end position="78"/>
    </location>
</feature>
<dbReference type="EMBL" id="KV750078">
    <property type="protein sequence ID" value="OCL06392.1"/>
    <property type="molecule type" value="Genomic_DNA"/>
</dbReference>
<accession>A0A8E2JR60</accession>
<evidence type="ECO:0000256" key="1">
    <source>
        <dbReference type="SAM" id="MobiDB-lite"/>
    </source>
</evidence>
<sequence>MPPSGVEHSRRSASTYYLTTSPKSNQTASATDRPVTRENHARKSLDRESHLKYTSSTSEISRLEGLSPENLTPKKSDYAHSMEGSVSCSYHGPVLQLLPVHNNSDKNLNAMERFMKEGPSDQYALHIRSDNGQLSTSKGCSCPCILEDEDGALVCLGITELDGVYEESFIGI</sequence>
<name>A0A8E2JR60_9PEZI</name>
<feature type="compositionally biased region" description="Basic and acidic residues" evidence="1">
    <location>
        <begin position="34"/>
        <end position="51"/>
    </location>
</feature>